<dbReference type="Proteomes" id="UP000789759">
    <property type="component" value="Unassembled WGS sequence"/>
</dbReference>
<name>A0A9N9FTD0_9GLOM</name>
<accession>A0A9N9FTD0</accession>
<dbReference type="AlphaFoldDB" id="A0A9N9FTD0"/>
<protein>
    <submittedName>
        <fullName evidence="1">22751_t:CDS:1</fullName>
    </submittedName>
</protein>
<reference evidence="1" key="1">
    <citation type="submission" date="2021-06" db="EMBL/GenBank/DDBJ databases">
        <authorList>
            <person name="Kallberg Y."/>
            <person name="Tangrot J."/>
            <person name="Rosling A."/>
        </authorList>
    </citation>
    <scope>NUCLEOTIDE SEQUENCE</scope>
    <source>
        <strain evidence="1">FL966</strain>
    </source>
</reference>
<organism evidence="1 2">
    <name type="scientific">Cetraspora pellucida</name>
    <dbReference type="NCBI Taxonomy" id="1433469"/>
    <lineage>
        <taxon>Eukaryota</taxon>
        <taxon>Fungi</taxon>
        <taxon>Fungi incertae sedis</taxon>
        <taxon>Mucoromycota</taxon>
        <taxon>Glomeromycotina</taxon>
        <taxon>Glomeromycetes</taxon>
        <taxon>Diversisporales</taxon>
        <taxon>Gigasporaceae</taxon>
        <taxon>Cetraspora</taxon>
    </lineage>
</organism>
<comment type="caution">
    <text evidence="1">The sequence shown here is derived from an EMBL/GenBank/DDBJ whole genome shotgun (WGS) entry which is preliminary data.</text>
</comment>
<evidence type="ECO:0000313" key="2">
    <source>
        <dbReference type="Proteomes" id="UP000789759"/>
    </source>
</evidence>
<evidence type="ECO:0000313" key="1">
    <source>
        <dbReference type="EMBL" id="CAG8556158.1"/>
    </source>
</evidence>
<proteinExistence type="predicted"/>
<gene>
    <name evidence="1" type="ORF">CPELLU_LOCUS4985</name>
</gene>
<dbReference type="OrthoDB" id="2339571at2759"/>
<keyword evidence="2" id="KW-1185">Reference proteome</keyword>
<sequence>MFSVPPIETVYTWRQSDLMKFIQRVERLHPEDRNFHIIEGLNLTPVRLLKLTDERIDTLVTERVIQTTQGDIIESARDELTIDNLVMQQPALSLFHVQIMERLHIDIAFGVDIIEHNSFNNLVPFLKAELKKQFLPKVPRAASIAAAAAIAKQDGGSNPDNSSHERSNRKDAAIKEELCEVNKLIIFQQRQSGAGYCLRNHICKYIMRAKGNLSESTLRQCLGVKTLSSGHVKLTANSALEILRRHGIYRVSCEVFMETDSNMIEG</sequence>
<dbReference type="EMBL" id="CAJVQA010002732">
    <property type="protein sequence ID" value="CAG8556158.1"/>
    <property type="molecule type" value="Genomic_DNA"/>
</dbReference>